<dbReference type="SUPFAM" id="SSF52972">
    <property type="entry name" value="ITPase-like"/>
    <property type="match status" value="1"/>
</dbReference>
<evidence type="ECO:0000256" key="3">
    <source>
        <dbReference type="ARBA" id="ARBA00022801"/>
    </source>
</evidence>
<dbReference type="CDD" id="cd00555">
    <property type="entry name" value="Maf"/>
    <property type="match status" value="1"/>
</dbReference>
<comment type="cofactor">
    <cofactor evidence="9">
        <name>a divalent metal cation</name>
        <dbReference type="ChEBI" id="CHEBI:60240"/>
    </cofactor>
</comment>
<name>A0A450UP65_9GAMM</name>
<dbReference type="EMBL" id="CAADFI010000058">
    <property type="protein sequence ID" value="VFJ94260.1"/>
    <property type="molecule type" value="Genomic_DNA"/>
</dbReference>
<comment type="similarity">
    <text evidence="7 9">Belongs to the Maf family. YceF subfamily.</text>
</comment>
<comment type="function">
    <text evidence="6 9">Nucleoside triphosphate pyrophosphatase that hydrolyzes 7-methyl-GTP (m(7)GTP). May have a dual role in cell division arrest and in preventing the incorporation of modified nucleotides into cellular nucleic acids.</text>
</comment>
<keyword evidence="4 9" id="KW-0546">Nucleotide metabolism</keyword>
<proteinExistence type="inferred from homology"/>
<gene>
    <name evidence="11" type="ORF">BECKH772A_GA0070896_100789</name>
    <name evidence="10" type="ORF">BECKH772B_GA0070898_1005811</name>
    <name evidence="12" type="ORF">BECKH772C_GA0070978_100766</name>
</gene>
<dbReference type="PANTHER" id="PTHR43213">
    <property type="entry name" value="BIFUNCTIONAL DTTP/UTP PYROPHOSPHATASE/METHYLTRANSFERASE PROTEIN-RELATED"/>
    <property type="match status" value="1"/>
</dbReference>
<keyword evidence="2 9" id="KW-0963">Cytoplasm</keyword>
<dbReference type="EMBL" id="CAADFJ010000076">
    <property type="protein sequence ID" value="VFK01917.1"/>
    <property type="molecule type" value="Genomic_DNA"/>
</dbReference>
<evidence type="ECO:0000256" key="7">
    <source>
        <dbReference type="ARBA" id="ARBA00060749"/>
    </source>
</evidence>
<dbReference type="PANTHER" id="PTHR43213:SF10">
    <property type="entry name" value="7-METHYL-GTP PYROPHOSPHATASE"/>
    <property type="match status" value="1"/>
</dbReference>
<keyword evidence="3 9" id="KW-0378">Hydrolase</keyword>
<dbReference type="EMBL" id="CAADFG010000078">
    <property type="protein sequence ID" value="VFJ94835.1"/>
    <property type="molecule type" value="Genomic_DNA"/>
</dbReference>
<sequence length="203" mass="22189">MTHIPPIVLASTSVYRRELLARLRLDFETASPDIDESPLAGEAPEPLVRRLAQAKARAVAPRHPQALIIGSDQVAVLDGRILGKPGTVSANIRQLSDAAGRRVTFLTGLCLLNTGTDEVEVAVEPFAVVFRELTPEQIRHYVARERPLDCAGGFKSESLGIALFRRMEGEDPTALVGLPLIRLVEMLARQGVDVLKRWEPTPS</sequence>
<evidence type="ECO:0000256" key="8">
    <source>
        <dbReference type="ARBA" id="ARBA00068163"/>
    </source>
</evidence>
<evidence type="ECO:0000256" key="5">
    <source>
        <dbReference type="ARBA" id="ARBA00050213"/>
    </source>
</evidence>
<evidence type="ECO:0000256" key="9">
    <source>
        <dbReference type="HAMAP-Rule" id="MF_00528"/>
    </source>
</evidence>
<evidence type="ECO:0000256" key="2">
    <source>
        <dbReference type="ARBA" id="ARBA00022490"/>
    </source>
</evidence>
<dbReference type="PIRSF" id="PIRSF006305">
    <property type="entry name" value="Maf"/>
    <property type="match status" value="1"/>
</dbReference>
<evidence type="ECO:0000313" key="10">
    <source>
        <dbReference type="EMBL" id="VFJ94260.1"/>
    </source>
</evidence>
<dbReference type="GO" id="GO:0005737">
    <property type="term" value="C:cytoplasm"/>
    <property type="evidence" value="ECO:0007669"/>
    <property type="project" value="UniProtKB-SubCell"/>
</dbReference>
<dbReference type="GO" id="GO:0047429">
    <property type="term" value="F:nucleoside triphosphate diphosphatase activity"/>
    <property type="evidence" value="ECO:0007669"/>
    <property type="project" value="InterPro"/>
</dbReference>
<comment type="caution">
    <text evidence="9">Lacks conserved residue(s) required for the propagation of feature annotation.</text>
</comment>
<feature type="active site" description="Proton acceptor" evidence="9">
    <location>
        <position position="72"/>
    </location>
</feature>
<dbReference type="GO" id="GO:0009117">
    <property type="term" value="P:nucleotide metabolic process"/>
    <property type="evidence" value="ECO:0007669"/>
    <property type="project" value="UniProtKB-KW"/>
</dbReference>
<feature type="site" description="Important for substrate specificity" evidence="9">
    <location>
        <position position="73"/>
    </location>
</feature>
<dbReference type="EC" id="3.6.1.-" evidence="9"/>
<dbReference type="Gene3D" id="3.90.950.10">
    <property type="match status" value="1"/>
</dbReference>
<reference evidence="10" key="1">
    <citation type="submission" date="2019-02" db="EMBL/GenBank/DDBJ databases">
        <authorList>
            <person name="Gruber-Vodicka R. H."/>
            <person name="Seah K. B. B."/>
        </authorList>
    </citation>
    <scope>NUCLEOTIDE SEQUENCE</scope>
    <source>
        <strain evidence="12">BECK_SA2B12</strain>
        <strain evidence="11">BECK_SA2B15</strain>
        <strain evidence="10">BECK_SA2B20</strain>
    </source>
</reference>
<comment type="catalytic activity">
    <reaction evidence="5 9">
        <text>N(7)-methyl-GTP + H2O = N(7)-methyl-GMP + diphosphate + H(+)</text>
        <dbReference type="Rhea" id="RHEA:58744"/>
        <dbReference type="ChEBI" id="CHEBI:15377"/>
        <dbReference type="ChEBI" id="CHEBI:15378"/>
        <dbReference type="ChEBI" id="CHEBI:33019"/>
        <dbReference type="ChEBI" id="CHEBI:58285"/>
        <dbReference type="ChEBI" id="CHEBI:87133"/>
    </reaction>
</comment>
<dbReference type="Pfam" id="PF02545">
    <property type="entry name" value="Maf"/>
    <property type="match status" value="1"/>
</dbReference>
<protein>
    <recommendedName>
        <fullName evidence="8 9">7-methyl-GTP pyrophosphatase</fullName>
        <shortName evidence="9">m(7)GTP pyrophosphatase</shortName>
        <ecNumber evidence="9">3.6.1.-</ecNumber>
    </recommendedName>
</protein>
<dbReference type="AlphaFoldDB" id="A0A450UP65"/>
<comment type="subcellular location">
    <subcellularLocation>
        <location evidence="1 9">Cytoplasm</location>
    </subcellularLocation>
</comment>
<dbReference type="NCBIfam" id="TIGR00172">
    <property type="entry name" value="maf"/>
    <property type="match status" value="1"/>
</dbReference>
<feature type="site" description="Important for substrate specificity" evidence="9">
    <location>
        <position position="157"/>
    </location>
</feature>
<evidence type="ECO:0000256" key="6">
    <source>
        <dbReference type="ARBA" id="ARBA00053369"/>
    </source>
</evidence>
<dbReference type="InterPro" id="IPR003697">
    <property type="entry name" value="Maf-like"/>
</dbReference>
<dbReference type="HAMAP" id="MF_00528">
    <property type="entry name" value="Maf"/>
    <property type="match status" value="1"/>
</dbReference>
<dbReference type="InterPro" id="IPR029001">
    <property type="entry name" value="ITPase-like_fam"/>
</dbReference>
<evidence type="ECO:0000256" key="4">
    <source>
        <dbReference type="ARBA" id="ARBA00023080"/>
    </source>
</evidence>
<feature type="site" description="Important for substrate specificity" evidence="9">
    <location>
        <position position="15"/>
    </location>
</feature>
<evidence type="ECO:0000256" key="1">
    <source>
        <dbReference type="ARBA" id="ARBA00004496"/>
    </source>
</evidence>
<dbReference type="FunFam" id="3.90.950.10:FF:000005">
    <property type="entry name" value="7-methyl-GTP pyrophosphatase"/>
    <property type="match status" value="1"/>
</dbReference>
<evidence type="ECO:0000313" key="12">
    <source>
        <dbReference type="EMBL" id="VFK01917.1"/>
    </source>
</evidence>
<accession>A0A450UP65</accession>
<evidence type="ECO:0000313" key="11">
    <source>
        <dbReference type="EMBL" id="VFJ94835.1"/>
    </source>
</evidence>
<organism evidence="10">
    <name type="scientific">Candidatus Kentrum eta</name>
    <dbReference type="NCBI Taxonomy" id="2126337"/>
    <lineage>
        <taxon>Bacteria</taxon>
        <taxon>Pseudomonadati</taxon>
        <taxon>Pseudomonadota</taxon>
        <taxon>Gammaproteobacteria</taxon>
        <taxon>Candidatus Kentrum</taxon>
    </lineage>
</organism>